<dbReference type="Proteomes" id="UP001145114">
    <property type="component" value="Unassembled WGS sequence"/>
</dbReference>
<sequence length="593" mass="65378">MRLSRQQQQQQRRQRRRQHPAVSDATPLHPGGAAKKLDDSDARRQQQAHKIPQAEDIAHDCNDCHDHQHQHQQQQQQQEKSPATPADLQCGADSDEFSTLDMKGYAVDIEYRDRSEGGRQFSFAMLFRFMGPGFLVSIALMDPGNLEGDLQVAAAAGYKLLWLLLLSHIICFGVQTLASRLGVITSFHLAQHIKKQYPRPLSTFFWLMAELAIIGADIQEVIGTAIAIQLFIPSMPLWGGVLITAADSFVFLSVQQFGARITEFTFGTIIAVMATAFWVEMFMVKPDAKDVVKGIFIPQIPANAAIQAVGMIGAIVMPHNLYLHSALVQSRRIDRRPEFRIAAIKQANFYFLFETGLAILFSFLINLAVIVSFVEAFYQLDMAGISYVPSLQDGGRALQNVLGKAGRYVFAVGLLAAGQSSTMAGTLAGQYVTEGFWRIPLKRWQRIAITRCISLIPATVVSVLAAKNLDLLGEIINVVQTVQLPFTLAPLFKLLACTSVVGHFASSRLERVACAVLVVAVYAINVYTLASEVSSGHLALRVVTYILLVAYGVAILYIYMRPLHTSTGSWVDGDGCPPALRRLFGKGAHHQQQ</sequence>
<keyword evidence="2" id="KW-1185">Reference proteome</keyword>
<name>A0ACC1HID2_9FUNG</name>
<accession>A0ACC1HID2</accession>
<organism evidence="1 2">
    <name type="scientific">Spiromyces aspiralis</name>
    <dbReference type="NCBI Taxonomy" id="68401"/>
    <lineage>
        <taxon>Eukaryota</taxon>
        <taxon>Fungi</taxon>
        <taxon>Fungi incertae sedis</taxon>
        <taxon>Zoopagomycota</taxon>
        <taxon>Kickxellomycotina</taxon>
        <taxon>Kickxellomycetes</taxon>
        <taxon>Kickxellales</taxon>
        <taxon>Kickxellaceae</taxon>
        <taxon>Spiromyces</taxon>
    </lineage>
</organism>
<dbReference type="EMBL" id="JAMZIH010005322">
    <property type="protein sequence ID" value="KAJ1675406.1"/>
    <property type="molecule type" value="Genomic_DNA"/>
</dbReference>
<reference evidence="1" key="1">
    <citation type="submission" date="2022-06" db="EMBL/GenBank/DDBJ databases">
        <title>Phylogenomic reconstructions and comparative analyses of Kickxellomycotina fungi.</title>
        <authorList>
            <person name="Reynolds N.K."/>
            <person name="Stajich J.E."/>
            <person name="Barry K."/>
            <person name="Grigoriev I.V."/>
            <person name="Crous P."/>
            <person name="Smith M.E."/>
        </authorList>
    </citation>
    <scope>NUCLEOTIDE SEQUENCE</scope>
    <source>
        <strain evidence="1">RSA 2271</strain>
    </source>
</reference>
<gene>
    <name evidence="1" type="ORF">EV182_001335</name>
</gene>
<protein>
    <submittedName>
        <fullName evidence="1">Uncharacterized protein</fullName>
    </submittedName>
</protein>
<comment type="caution">
    <text evidence="1">The sequence shown here is derived from an EMBL/GenBank/DDBJ whole genome shotgun (WGS) entry which is preliminary data.</text>
</comment>
<evidence type="ECO:0000313" key="2">
    <source>
        <dbReference type="Proteomes" id="UP001145114"/>
    </source>
</evidence>
<proteinExistence type="predicted"/>
<evidence type="ECO:0000313" key="1">
    <source>
        <dbReference type="EMBL" id="KAJ1675406.1"/>
    </source>
</evidence>